<name>A0A2C9U384_MANES</name>
<keyword evidence="5" id="KW-0539">Nucleus</keyword>
<dbReference type="OMA" id="WISCESY"/>
<sequence>MEKQHLKSYDYFYVSSAQGPMNDQLLAANQSDKKRNHRQIIDNQENSHVSTELTLSCWFPSMIKKPRTTRISSSFSLHSSIVDSTLAGKEEVSTQLKLFDETWVADHDASATRKEPDGVSKESSELKPLARDTANQIIYGPEEERKMRLKHPVWTKLVLYDPWKIKKRLTGSDLGNLCRLLVASALVKDHILPFMNSETLEKIRGEGAEFCFWDCDTKTELNVVLKYWHTSKSYIFKKGWLNNFVKRRNLVEGDLIGIFWDSTGKIFNFSVLERASDVYQ</sequence>
<dbReference type="Gene3D" id="2.40.330.10">
    <property type="entry name" value="DNA-binding pseudobarrel domain"/>
    <property type="match status" value="1"/>
</dbReference>
<evidence type="ECO:0000313" key="6">
    <source>
        <dbReference type="EMBL" id="OAY23822.1"/>
    </source>
</evidence>
<comment type="subcellular location">
    <subcellularLocation>
        <location evidence="1">Nucleus</location>
    </subcellularLocation>
</comment>
<dbReference type="AlphaFoldDB" id="A0A2C9U384"/>
<evidence type="ECO:0000313" key="7">
    <source>
        <dbReference type="Proteomes" id="UP000091857"/>
    </source>
</evidence>
<keyword evidence="3" id="KW-0238">DNA-binding</keyword>
<dbReference type="CDD" id="cd10017">
    <property type="entry name" value="B3_DNA"/>
    <property type="match status" value="1"/>
</dbReference>
<dbReference type="InterPro" id="IPR015300">
    <property type="entry name" value="DNA-bd_pseudobarrel_sf"/>
</dbReference>
<dbReference type="InterPro" id="IPR051442">
    <property type="entry name" value="B3_domain"/>
</dbReference>
<organism evidence="6 7">
    <name type="scientific">Manihot esculenta</name>
    <name type="common">Cassava</name>
    <name type="synonym">Jatropha manihot</name>
    <dbReference type="NCBI Taxonomy" id="3983"/>
    <lineage>
        <taxon>Eukaryota</taxon>
        <taxon>Viridiplantae</taxon>
        <taxon>Streptophyta</taxon>
        <taxon>Embryophyta</taxon>
        <taxon>Tracheophyta</taxon>
        <taxon>Spermatophyta</taxon>
        <taxon>Magnoliopsida</taxon>
        <taxon>eudicotyledons</taxon>
        <taxon>Gunneridae</taxon>
        <taxon>Pentapetalae</taxon>
        <taxon>rosids</taxon>
        <taxon>fabids</taxon>
        <taxon>Malpighiales</taxon>
        <taxon>Euphorbiaceae</taxon>
        <taxon>Crotonoideae</taxon>
        <taxon>Manihoteae</taxon>
        <taxon>Manihot</taxon>
    </lineage>
</organism>
<keyword evidence="2" id="KW-0805">Transcription regulation</keyword>
<evidence type="ECO:0008006" key="8">
    <source>
        <dbReference type="Google" id="ProtNLM"/>
    </source>
</evidence>
<accession>A0A2C9U384</accession>
<dbReference type="Proteomes" id="UP000091857">
    <property type="component" value="Chromosome 18"/>
</dbReference>
<reference evidence="7" key="1">
    <citation type="journal article" date="2016" name="Nat. Biotechnol.">
        <title>Sequencing wild and cultivated cassava and related species reveals extensive interspecific hybridization and genetic diversity.</title>
        <authorList>
            <person name="Bredeson J.V."/>
            <person name="Lyons J.B."/>
            <person name="Prochnik S.E."/>
            <person name="Wu G.A."/>
            <person name="Ha C.M."/>
            <person name="Edsinger-Gonzales E."/>
            <person name="Grimwood J."/>
            <person name="Schmutz J."/>
            <person name="Rabbi I.Y."/>
            <person name="Egesi C."/>
            <person name="Nauluvula P."/>
            <person name="Lebot V."/>
            <person name="Ndunguru J."/>
            <person name="Mkamilo G."/>
            <person name="Bart R.S."/>
            <person name="Setter T.L."/>
            <person name="Gleadow R.M."/>
            <person name="Kulakow P."/>
            <person name="Ferguson M.E."/>
            <person name="Rounsley S."/>
            <person name="Rokhsar D.S."/>
        </authorList>
    </citation>
    <scope>NUCLEOTIDE SEQUENCE [LARGE SCALE GENOMIC DNA]</scope>
    <source>
        <strain evidence="7">cv. AM560-2</strain>
    </source>
</reference>
<dbReference type="Gramene" id="Manes.18G110100.1.v8.1">
    <property type="protein sequence ID" value="Manes.18G110100.1.v8.1.CDS.1"/>
    <property type="gene ID" value="Manes.18G110100.v8.1"/>
</dbReference>
<evidence type="ECO:0000256" key="2">
    <source>
        <dbReference type="ARBA" id="ARBA00023015"/>
    </source>
</evidence>
<dbReference type="PANTHER" id="PTHR34269">
    <property type="entry name" value="TRANSCRIPTION FACTOR B3-DOMAIN FAMILY-RELATED"/>
    <property type="match status" value="1"/>
</dbReference>
<proteinExistence type="predicted"/>
<evidence type="ECO:0000256" key="5">
    <source>
        <dbReference type="ARBA" id="ARBA00023242"/>
    </source>
</evidence>
<evidence type="ECO:0000256" key="4">
    <source>
        <dbReference type="ARBA" id="ARBA00023163"/>
    </source>
</evidence>
<protein>
    <recommendedName>
        <fullName evidence="8">TF-B3 domain-containing protein</fullName>
    </recommendedName>
</protein>
<evidence type="ECO:0000256" key="3">
    <source>
        <dbReference type="ARBA" id="ARBA00023125"/>
    </source>
</evidence>
<dbReference type="GO" id="GO:0005634">
    <property type="term" value="C:nucleus"/>
    <property type="evidence" value="ECO:0007669"/>
    <property type="project" value="UniProtKB-SubCell"/>
</dbReference>
<keyword evidence="7" id="KW-1185">Reference proteome</keyword>
<evidence type="ECO:0000256" key="1">
    <source>
        <dbReference type="ARBA" id="ARBA00004123"/>
    </source>
</evidence>
<dbReference type="EMBL" id="CM004404">
    <property type="protein sequence ID" value="OAY23822.1"/>
    <property type="molecule type" value="Genomic_DNA"/>
</dbReference>
<gene>
    <name evidence="6" type="ORF">MANES_18G110100v8</name>
</gene>
<comment type="caution">
    <text evidence="6">The sequence shown here is derived from an EMBL/GenBank/DDBJ whole genome shotgun (WGS) entry which is preliminary data.</text>
</comment>
<dbReference type="GO" id="GO:0003677">
    <property type="term" value="F:DNA binding"/>
    <property type="evidence" value="ECO:0007669"/>
    <property type="project" value="UniProtKB-KW"/>
</dbReference>
<dbReference type="PANTHER" id="PTHR34269:SF11">
    <property type="entry name" value="B3 DOMAIN PROTEIN"/>
    <property type="match status" value="1"/>
</dbReference>
<dbReference type="SUPFAM" id="SSF101936">
    <property type="entry name" value="DNA-binding pseudobarrel domain"/>
    <property type="match status" value="1"/>
</dbReference>
<keyword evidence="4" id="KW-0804">Transcription</keyword>
<dbReference type="InterPro" id="IPR003340">
    <property type="entry name" value="B3_DNA-bd"/>
</dbReference>